<reference evidence="2" key="1">
    <citation type="submission" date="2024-05" db="EMBL/GenBank/DDBJ databases">
        <authorList>
            <person name="Mosharraf F.B."/>
            <person name="Rowell A."/>
            <person name="Christopher M."/>
            <person name="Bernard J."/>
            <person name="Rojas K."/>
            <person name="Bono L.M."/>
        </authorList>
    </citation>
    <scope>NUCLEOTIDE SEQUENCE</scope>
</reference>
<dbReference type="EMBL" id="PP791527">
    <property type="protein sequence ID" value="XBC24074.1"/>
    <property type="molecule type" value="Genomic_DNA"/>
</dbReference>
<proteinExistence type="predicted"/>
<accession>A0AAU7B8L2</accession>
<protein>
    <submittedName>
        <fullName evidence="2">Uncharacterized protein</fullName>
    </submittedName>
</protein>
<evidence type="ECO:0000313" key="2">
    <source>
        <dbReference type="EMBL" id="XBC24074.1"/>
    </source>
</evidence>
<organism evidence="2">
    <name type="scientific">Pseudomonas phage BL5</name>
    <dbReference type="NCBI Taxonomy" id="3109218"/>
    <lineage>
        <taxon>Viruses</taxon>
    </lineage>
</organism>
<feature type="region of interest" description="Disordered" evidence="1">
    <location>
        <begin position="1"/>
        <end position="32"/>
    </location>
</feature>
<sequence length="32" mass="3153">MGGLAKGGRKTETASAVLDHGPSLAWSGGRAI</sequence>
<name>A0AAU7B8L2_9VIRU</name>
<evidence type="ECO:0000256" key="1">
    <source>
        <dbReference type="SAM" id="MobiDB-lite"/>
    </source>
</evidence>